<dbReference type="InterPro" id="IPR010280">
    <property type="entry name" value="U5_MeTrfase_fam"/>
</dbReference>
<dbReference type="PANTHER" id="PTHR11061">
    <property type="entry name" value="RNA M5U METHYLTRANSFERASE"/>
    <property type="match status" value="1"/>
</dbReference>
<feature type="binding site" evidence="4">
    <location>
        <position position="368"/>
    </location>
    <ligand>
        <name>S-adenosyl-L-methionine</name>
        <dbReference type="ChEBI" id="CHEBI:59789"/>
    </ligand>
</feature>
<dbReference type="InterPro" id="IPR012340">
    <property type="entry name" value="NA-bd_OB-fold"/>
</dbReference>
<dbReference type="SUPFAM" id="SSF53335">
    <property type="entry name" value="S-adenosyl-L-methionine-dependent methyltransferases"/>
    <property type="match status" value="1"/>
</dbReference>
<evidence type="ECO:0000256" key="5">
    <source>
        <dbReference type="PROSITE-ProRule" id="PRU10015"/>
    </source>
</evidence>
<dbReference type="PROSITE" id="PS01230">
    <property type="entry name" value="TRMA_1"/>
    <property type="match status" value="1"/>
</dbReference>
<feature type="active site" description="Nucleophile" evidence="4">
    <location>
        <position position="395"/>
    </location>
</feature>
<accession>A0A4R9LUL0</accession>
<dbReference type="PANTHER" id="PTHR11061:SF30">
    <property type="entry name" value="TRNA (URACIL(54)-C(5))-METHYLTRANSFERASE"/>
    <property type="match status" value="1"/>
</dbReference>
<feature type="active site" evidence="5">
    <location>
        <position position="395"/>
    </location>
</feature>
<feature type="binding site" evidence="4">
    <location>
        <position position="272"/>
    </location>
    <ligand>
        <name>S-adenosyl-L-methionine</name>
        <dbReference type="ChEBI" id="CHEBI:59789"/>
    </ligand>
</feature>
<evidence type="ECO:0000256" key="2">
    <source>
        <dbReference type="ARBA" id="ARBA00022679"/>
    </source>
</evidence>
<dbReference type="Pfam" id="PF05958">
    <property type="entry name" value="tRNA_U5-meth_tr"/>
    <property type="match status" value="1"/>
</dbReference>
<sequence length="437" mass="49687">MDKIVIDSLTSDFLGQGIAPNGKKVSFPYALPGDELAIEITSKRRRQKKIRLLGYIQRAEWKGVQCEHFGTCGGCSAQHISYDKQTEIKFEPILSSFAKDLSIDLNPIPANTIYHYRSRMDFSVFPGPKVGLRAKGNFRHVVDVLRCSIQTEWANEELQRTRNIIEKFPNLPWDRRDEKGGLKYVTIRKAKFTNESTIIFTFTEGFETEADHDLFLEETKTNLHSDNIVFCYNRVKSEVSAQGRSVVLRGKDGHTETIQSKNFFVPFDSFFQPNPEGFLPILDFIRARLPENKQTLIDLFCGNGFFSLLFGKGFSSIHCFELTPSSIETAKRLLSSEFPKVEINAQVANLFIDASPLPKIQDGVLILDPPRAGSGKKVAEWIRDFGPKDVFYVSCNPESQKEDVKVFLESYTAKEGILIDPYPHTPHTESVIHFQRK</sequence>
<dbReference type="RefSeq" id="WP_135762710.1">
    <property type="nucleotide sequence ID" value="NZ_RQHV01000005.1"/>
</dbReference>
<reference evidence="6" key="1">
    <citation type="journal article" date="2019" name="PLoS Negl. Trop. Dis.">
        <title>Revisiting the worldwide diversity of Leptospira species in the environment.</title>
        <authorList>
            <person name="Vincent A.T."/>
            <person name="Schiettekatte O."/>
            <person name="Bourhy P."/>
            <person name="Veyrier F.J."/>
            <person name="Picardeau M."/>
        </authorList>
    </citation>
    <scope>NUCLEOTIDE SEQUENCE [LARGE SCALE GENOMIC DNA]</scope>
    <source>
        <strain evidence="6">201400974</strain>
    </source>
</reference>
<dbReference type="EMBL" id="RQHV01000005">
    <property type="protein sequence ID" value="TGN14393.1"/>
    <property type="molecule type" value="Genomic_DNA"/>
</dbReference>
<dbReference type="InterPro" id="IPR029063">
    <property type="entry name" value="SAM-dependent_MTases_sf"/>
</dbReference>
<evidence type="ECO:0000256" key="4">
    <source>
        <dbReference type="PROSITE-ProRule" id="PRU01024"/>
    </source>
</evidence>
<dbReference type="Proteomes" id="UP000298264">
    <property type="component" value="Unassembled WGS sequence"/>
</dbReference>
<dbReference type="OrthoDB" id="9804590at2"/>
<organism evidence="6 7">
    <name type="scientific">Leptospira ilyithenensis</name>
    <dbReference type="NCBI Taxonomy" id="2484901"/>
    <lineage>
        <taxon>Bacteria</taxon>
        <taxon>Pseudomonadati</taxon>
        <taxon>Spirochaetota</taxon>
        <taxon>Spirochaetia</taxon>
        <taxon>Leptospirales</taxon>
        <taxon>Leptospiraceae</taxon>
        <taxon>Leptospira</taxon>
    </lineage>
</organism>
<feature type="binding site" evidence="4">
    <location>
        <position position="300"/>
    </location>
    <ligand>
        <name>S-adenosyl-L-methionine</name>
        <dbReference type="ChEBI" id="CHEBI:59789"/>
    </ligand>
</feature>
<comment type="caution">
    <text evidence="6">The sequence shown here is derived from an EMBL/GenBank/DDBJ whole genome shotgun (WGS) entry which is preliminary data.</text>
</comment>
<protein>
    <submittedName>
        <fullName evidence="6">Class I SAM-dependent RNA methyltransferase</fullName>
    </submittedName>
</protein>
<dbReference type="AlphaFoldDB" id="A0A4R9LUL0"/>
<dbReference type="GO" id="GO:0070041">
    <property type="term" value="F:rRNA (uridine-C5-)-methyltransferase activity"/>
    <property type="evidence" value="ECO:0007669"/>
    <property type="project" value="TreeGrafter"/>
</dbReference>
<dbReference type="GO" id="GO:0070475">
    <property type="term" value="P:rRNA base methylation"/>
    <property type="evidence" value="ECO:0007669"/>
    <property type="project" value="TreeGrafter"/>
</dbReference>
<keyword evidence="7" id="KW-1185">Reference proteome</keyword>
<feature type="binding site" evidence="4">
    <location>
        <position position="321"/>
    </location>
    <ligand>
        <name>S-adenosyl-L-methionine</name>
        <dbReference type="ChEBI" id="CHEBI:59789"/>
    </ligand>
</feature>
<keyword evidence="3 4" id="KW-0949">S-adenosyl-L-methionine</keyword>
<keyword evidence="2 4" id="KW-0808">Transferase</keyword>
<dbReference type="PROSITE" id="PS51687">
    <property type="entry name" value="SAM_MT_RNA_M5U"/>
    <property type="match status" value="1"/>
</dbReference>
<name>A0A4R9LUL0_9LEPT</name>
<dbReference type="Gene3D" id="3.40.50.150">
    <property type="entry name" value="Vaccinia Virus protein VP39"/>
    <property type="match status" value="1"/>
</dbReference>
<dbReference type="Gene3D" id="2.40.50.1070">
    <property type="match status" value="1"/>
</dbReference>
<dbReference type="InterPro" id="IPR030390">
    <property type="entry name" value="MeTrfase_TrmA_AS"/>
</dbReference>
<comment type="similarity">
    <text evidence="4">Belongs to the class I-like SAM-binding methyltransferase superfamily. RNA M5U methyltransferase family.</text>
</comment>
<dbReference type="Gene3D" id="2.40.50.140">
    <property type="entry name" value="Nucleic acid-binding proteins"/>
    <property type="match status" value="1"/>
</dbReference>
<evidence type="ECO:0000256" key="3">
    <source>
        <dbReference type="ARBA" id="ARBA00022691"/>
    </source>
</evidence>
<proteinExistence type="inferred from homology"/>
<evidence type="ECO:0000256" key="1">
    <source>
        <dbReference type="ARBA" id="ARBA00022603"/>
    </source>
</evidence>
<gene>
    <name evidence="6" type="ORF">EHS11_01780</name>
</gene>
<evidence type="ECO:0000313" key="7">
    <source>
        <dbReference type="Proteomes" id="UP000298264"/>
    </source>
</evidence>
<keyword evidence="1 4" id="KW-0489">Methyltransferase</keyword>
<evidence type="ECO:0000313" key="6">
    <source>
        <dbReference type="EMBL" id="TGN14393.1"/>
    </source>
</evidence>